<evidence type="ECO:0000256" key="1">
    <source>
        <dbReference type="SAM" id="MobiDB-lite"/>
    </source>
</evidence>
<feature type="compositionally biased region" description="Low complexity" evidence="1">
    <location>
        <begin position="94"/>
        <end position="108"/>
    </location>
</feature>
<dbReference type="AlphaFoldDB" id="A0A100XD63"/>
<reference evidence="2 3" key="1">
    <citation type="journal article" date="2016" name="Genome Announc.">
        <title>Draft Genome Sequences of Five Rapidly Growing Mycobacterium Species, M. thermoresistibile, M. fortuitum subsp. acetamidolyticum, M. canariasense, M. brisbanense, and M. novocastrense.</title>
        <authorList>
            <person name="Katahira K."/>
            <person name="Ogura Y."/>
            <person name="Gotoh Y."/>
            <person name="Hayashi T."/>
        </authorList>
    </citation>
    <scope>NUCLEOTIDE SEQUENCE [LARGE SCALE GENOMIC DNA]</scope>
    <source>
        <strain evidence="2 3">JCM6362</strain>
    </source>
</reference>
<gene>
    <name evidence="2" type="ORF">RMCT_1375</name>
</gene>
<feature type="region of interest" description="Disordered" evidence="1">
    <location>
        <begin position="29"/>
        <end position="117"/>
    </location>
</feature>
<comment type="caution">
    <text evidence="2">The sequence shown here is derived from an EMBL/GenBank/DDBJ whole genome shotgun (WGS) entry which is preliminary data.</text>
</comment>
<protein>
    <submittedName>
        <fullName evidence="2">Uncharacterized protein</fullName>
    </submittedName>
</protein>
<dbReference type="RefSeq" id="WP_131588065.1">
    <property type="nucleotide sequence ID" value="NZ_BCTB01000008.1"/>
</dbReference>
<accession>A0A100XD63</accession>
<evidence type="ECO:0000313" key="2">
    <source>
        <dbReference type="EMBL" id="GAT14405.1"/>
    </source>
</evidence>
<sequence>MQLKLVSAAVGVGALIAMGALGLTFGAEVGAAQPEPPSPGPVTTTAMTTGESAVPEEGSEEEPEESPESPESAGSSGSSGSSGAGGNSGKRNGPTTSTAPMATPPVTAERPDGFDTG</sequence>
<dbReference type="STRING" id="1797.RMCT_1375"/>
<evidence type="ECO:0000313" key="3">
    <source>
        <dbReference type="Proteomes" id="UP000069654"/>
    </source>
</evidence>
<dbReference type="Proteomes" id="UP000069654">
    <property type="component" value="Unassembled WGS sequence"/>
</dbReference>
<organism evidence="2 3">
    <name type="scientific">Mycolicibacterium thermoresistibile</name>
    <name type="common">Mycobacterium thermoresistibile</name>
    <dbReference type="NCBI Taxonomy" id="1797"/>
    <lineage>
        <taxon>Bacteria</taxon>
        <taxon>Bacillati</taxon>
        <taxon>Actinomycetota</taxon>
        <taxon>Actinomycetes</taxon>
        <taxon>Mycobacteriales</taxon>
        <taxon>Mycobacteriaceae</taxon>
        <taxon>Mycolicibacterium</taxon>
    </lineage>
</organism>
<feature type="compositionally biased region" description="Acidic residues" evidence="1">
    <location>
        <begin position="57"/>
        <end position="68"/>
    </location>
</feature>
<feature type="compositionally biased region" description="Low complexity" evidence="1">
    <location>
        <begin position="69"/>
        <end position="79"/>
    </location>
</feature>
<reference evidence="3" key="2">
    <citation type="submission" date="2016-02" db="EMBL/GenBank/DDBJ databases">
        <title>Draft genome sequence of five rapidly growing Mycobacterium species.</title>
        <authorList>
            <person name="Katahira K."/>
            <person name="Gotou Y."/>
            <person name="Iida K."/>
            <person name="Ogura Y."/>
            <person name="Hayashi T."/>
        </authorList>
    </citation>
    <scope>NUCLEOTIDE SEQUENCE [LARGE SCALE GENOMIC DNA]</scope>
    <source>
        <strain evidence="3">JCM6362</strain>
    </source>
</reference>
<dbReference type="EMBL" id="BCTB01000008">
    <property type="protein sequence ID" value="GAT14405.1"/>
    <property type="molecule type" value="Genomic_DNA"/>
</dbReference>
<name>A0A100XD63_MYCTH</name>
<proteinExistence type="predicted"/>